<name>A0A6L2L2Q6_TANCI</name>
<protein>
    <submittedName>
        <fullName evidence="1">Uncharacterized protein</fullName>
    </submittedName>
</protein>
<sequence>MLSNQKPSCDKLGLRFNSFEASSSGTKKTKFMKAQKKAFSDGGLINMGGLLSMQEAPKAIMGPPTVATPGSKKSVSFHKSILGPGPKHIIVNNVKVPIASDNEVKQFYKPLSKLKSNFSFVNVNLGMDSRQKWSSEDQRDIVILRPRLASVENGITLTLAPSLLGKGTVLENMLLRCDPDTTYGLHHIQCILDESALVVEIDFKWSLGFGSVEPGKARISLMMFEFSSCLFAESAMNLVDRVLQTACNKPLLEYSLLPLVGSLLCQYAVLITQNMPYCLEEHICYLNCRSQYAVMSGKVDTSLLANSKACIILNKHTRKFEESLNVTFDETPPSSKTSPLVDDDLDEEEAIKVTEKKNLENDIEDEILEIDEIVNIKESMSHPL</sequence>
<comment type="caution">
    <text evidence="1">The sequence shown here is derived from an EMBL/GenBank/DDBJ whole genome shotgun (WGS) entry which is preliminary data.</text>
</comment>
<evidence type="ECO:0000313" key="1">
    <source>
        <dbReference type="EMBL" id="GEU56143.1"/>
    </source>
</evidence>
<accession>A0A6L2L2Q6</accession>
<reference evidence="1" key="1">
    <citation type="journal article" date="2019" name="Sci. Rep.">
        <title>Draft genome of Tanacetum cinerariifolium, the natural source of mosquito coil.</title>
        <authorList>
            <person name="Yamashiro T."/>
            <person name="Shiraishi A."/>
            <person name="Satake H."/>
            <person name="Nakayama K."/>
        </authorList>
    </citation>
    <scope>NUCLEOTIDE SEQUENCE</scope>
</reference>
<gene>
    <name evidence="1" type="ORF">Tci_028121</name>
</gene>
<dbReference type="EMBL" id="BKCJ010003614">
    <property type="protein sequence ID" value="GEU56143.1"/>
    <property type="molecule type" value="Genomic_DNA"/>
</dbReference>
<organism evidence="1">
    <name type="scientific">Tanacetum cinerariifolium</name>
    <name type="common">Dalmatian daisy</name>
    <name type="synonym">Chrysanthemum cinerariifolium</name>
    <dbReference type="NCBI Taxonomy" id="118510"/>
    <lineage>
        <taxon>Eukaryota</taxon>
        <taxon>Viridiplantae</taxon>
        <taxon>Streptophyta</taxon>
        <taxon>Embryophyta</taxon>
        <taxon>Tracheophyta</taxon>
        <taxon>Spermatophyta</taxon>
        <taxon>Magnoliopsida</taxon>
        <taxon>eudicotyledons</taxon>
        <taxon>Gunneridae</taxon>
        <taxon>Pentapetalae</taxon>
        <taxon>asterids</taxon>
        <taxon>campanulids</taxon>
        <taxon>Asterales</taxon>
        <taxon>Asteraceae</taxon>
        <taxon>Asteroideae</taxon>
        <taxon>Anthemideae</taxon>
        <taxon>Anthemidinae</taxon>
        <taxon>Tanacetum</taxon>
    </lineage>
</organism>
<proteinExistence type="predicted"/>
<dbReference type="AlphaFoldDB" id="A0A6L2L2Q6"/>